<protein>
    <submittedName>
        <fullName evidence="1">Uncharacterized protein</fullName>
    </submittedName>
</protein>
<evidence type="ECO:0000313" key="2">
    <source>
        <dbReference type="Proteomes" id="UP000253727"/>
    </source>
</evidence>
<gene>
    <name evidence="1" type="ORF">HME9302_00560</name>
</gene>
<dbReference type="AlphaFoldDB" id="A0A369Q3A4"/>
<dbReference type="EMBL" id="QBKA01000002">
    <property type="protein sequence ID" value="RDC59373.1"/>
    <property type="molecule type" value="Genomic_DNA"/>
</dbReference>
<name>A0A369Q3A4_9SPHN</name>
<comment type="caution">
    <text evidence="1">The sequence shown here is derived from an EMBL/GenBank/DDBJ whole genome shotgun (WGS) entry which is preliminary data.</text>
</comment>
<evidence type="ECO:0000313" key="1">
    <source>
        <dbReference type="EMBL" id="RDC59373.1"/>
    </source>
</evidence>
<proteinExistence type="predicted"/>
<reference evidence="1 2" key="1">
    <citation type="submission" date="2018-04" db="EMBL/GenBank/DDBJ databases">
        <title>Altererythrobacter sp. HME9302 genome sequencing and assembly.</title>
        <authorList>
            <person name="Kang H."/>
            <person name="Kim H."/>
            <person name="Joh K."/>
        </authorList>
    </citation>
    <scope>NUCLEOTIDE SEQUENCE [LARGE SCALE GENOMIC DNA]</scope>
    <source>
        <strain evidence="1 2">HME9302</strain>
    </source>
</reference>
<accession>A0A369Q3A4</accession>
<dbReference type="Proteomes" id="UP000253727">
    <property type="component" value="Unassembled WGS sequence"/>
</dbReference>
<keyword evidence="2" id="KW-1185">Reference proteome</keyword>
<organism evidence="1 2">
    <name type="scientific">Alteripontixanthobacter maritimus</name>
    <dbReference type="NCBI Taxonomy" id="2161824"/>
    <lineage>
        <taxon>Bacteria</taxon>
        <taxon>Pseudomonadati</taxon>
        <taxon>Pseudomonadota</taxon>
        <taxon>Alphaproteobacteria</taxon>
        <taxon>Sphingomonadales</taxon>
        <taxon>Erythrobacteraceae</taxon>
        <taxon>Alteripontixanthobacter</taxon>
    </lineage>
</organism>
<sequence>MRTGTRSTESGLAEGRIAVGDAGGVTVPVSGAAGADGCGAGTLVSGEGRGAGRGASFGALSAGMAARLRRAITTPATTAASAMARPSNQGHSGLSPSCCRGVSFDDASPGTAGGVVIGRSPVTPDCADGSAGSWGSGVAVFGSGSVRWGRAGAGVTVAGCGRRVARTSGCAVAPVAGGSLRTGAGVAPGVVVGVLVGMGVAVRAGAGAGVAVGVAIGDDGRVRTGFSGSIGP</sequence>